<dbReference type="Proteomes" id="UP000198836">
    <property type="component" value="Unassembled WGS sequence"/>
</dbReference>
<keyword evidence="2" id="KW-1185">Reference proteome</keyword>
<dbReference type="EMBL" id="FOJM01000019">
    <property type="protein sequence ID" value="SFA58414.1"/>
    <property type="molecule type" value="Genomic_DNA"/>
</dbReference>
<accession>A0A1I0U306</accession>
<organism evidence="1 2">
    <name type="scientific">Pedobacter suwonensis</name>
    <dbReference type="NCBI Taxonomy" id="332999"/>
    <lineage>
        <taxon>Bacteria</taxon>
        <taxon>Pseudomonadati</taxon>
        <taxon>Bacteroidota</taxon>
        <taxon>Sphingobacteriia</taxon>
        <taxon>Sphingobacteriales</taxon>
        <taxon>Sphingobacteriaceae</taxon>
        <taxon>Pedobacter</taxon>
    </lineage>
</organism>
<sequence>MALRFDLKAILSTPNEKYFEHLNRFLVLVEPIIEDLERKKFI</sequence>
<reference evidence="2" key="1">
    <citation type="submission" date="2016-10" db="EMBL/GenBank/DDBJ databases">
        <authorList>
            <person name="Varghese N."/>
            <person name="Submissions S."/>
        </authorList>
    </citation>
    <scope>NUCLEOTIDE SEQUENCE [LARGE SCALE GENOMIC DNA]</scope>
    <source>
        <strain evidence="2">DSM 18130</strain>
    </source>
</reference>
<dbReference type="AlphaFoldDB" id="A0A1I0U306"/>
<evidence type="ECO:0000313" key="1">
    <source>
        <dbReference type="EMBL" id="SFA58414.1"/>
    </source>
</evidence>
<protein>
    <submittedName>
        <fullName evidence="1">Uncharacterized protein</fullName>
    </submittedName>
</protein>
<evidence type="ECO:0000313" key="2">
    <source>
        <dbReference type="Proteomes" id="UP000198836"/>
    </source>
</evidence>
<name>A0A1I0U306_9SPHI</name>
<proteinExistence type="predicted"/>
<dbReference type="STRING" id="332999.SAMN04488511_11943"/>
<gene>
    <name evidence="1" type="ORF">SAMN04488511_11943</name>
</gene>